<comment type="similarity">
    <text evidence="1">Belongs to the SRR1 family.</text>
</comment>
<dbReference type="GO" id="GO:0005634">
    <property type="term" value="C:nucleus"/>
    <property type="evidence" value="ECO:0007669"/>
    <property type="project" value="TreeGrafter"/>
</dbReference>
<feature type="compositionally biased region" description="Polar residues" evidence="2">
    <location>
        <begin position="17"/>
        <end position="27"/>
    </location>
</feature>
<evidence type="ECO:0000256" key="2">
    <source>
        <dbReference type="SAM" id="MobiDB-lite"/>
    </source>
</evidence>
<evidence type="ECO:0000313" key="5">
    <source>
        <dbReference type="Proteomes" id="UP000245383"/>
    </source>
</evidence>
<dbReference type="Proteomes" id="UP000245383">
    <property type="component" value="Unassembled WGS sequence"/>
</dbReference>
<dbReference type="InterPro" id="IPR012942">
    <property type="entry name" value="SRR1-like"/>
</dbReference>
<comment type="caution">
    <text evidence="4">The sequence shown here is derived from an EMBL/GenBank/DDBJ whole genome shotgun (WGS) entry which is preliminary data.</text>
</comment>
<reference evidence="4 5" key="1">
    <citation type="journal article" date="2018" name="MBio">
        <title>Comparative Genomics Reveals the Core Gene Toolbox for the Fungus-Insect Symbiosis.</title>
        <authorList>
            <person name="Wang Y."/>
            <person name="Stata M."/>
            <person name="Wang W."/>
            <person name="Stajich J.E."/>
            <person name="White M.M."/>
            <person name="Moncalvo J.M."/>
        </authorList>
    </citation>
    <scope>NUCLEOTIDE SEQUENCE [LARGE SCALE GENOMIC DNA]</scope>
    <source>
        <strain evidence="4 5">SWE-8-4</strain>
    </source>
</reference>
<dbReference type="OrthoDB" id="551431at2759"/>
<sequence>MADVAKIDALKPDPCFTEQTKQNSVNKPSRKQRRQLKKLEQIQEQLEGEYTTDIQVESSTLDEYQYNIDKGWSVMGLQGQKTLQEKYSLKVAQQRITGAKEYLLTSKYYAEFLGTIYSRIKDIGNIKQVVCYGLGSLTQNTGNCVTSQVQLALLLLIIENLKSNIKQGEGPELQVSVYDPVFTEKDELVLQRFNIRVLTRHLDGAYEAVEPMLFYMPHCEGFLYEALYQANQKKLENLVVIGNNLAQYTSGRKSKYLTLAELVKENKVEMVEFPAEKLLGKGDYGEKHHPFNDTCLIATRREQSKV</sequence>
<keyword evidence="5" id="KW-1185">Reference proteome</keyword>
<gene>
    <name evidence="4" type="ORF">BB561_006270</name>
</gene>
<dbReference type="InterPro" id="IPR040044">
    <property type="entry name" value="SRR1L"/>
</dbReference>
<evidence type="ECO:0000256" key="1">
    <source>
        <dbReference type="ARBA" id="ARBA00009856"/>
    </source>
</evidence>
<organism evidence="4 5">
    <name type="scientific">Smittium simulii</name>
    <dbReference type="NCBI Taxonomy" id="133385"/>
    <lineage>
        <taxon>Eukaryota</taxon>
        <taxon>Fungi</taxon>
        <taxon>Fungi incertae sedis</taxon>
        <taxon>Zoopagomycota</taxon>
        <taxon>Kickxellomycotina</taxon>
        <taxon>Harpellomycetes</taxon>
        <taxon>Harpellales</taxon>
        <taxon>Legeriomycetaceae</taxon>
        <taxon>Smittium</taxon>
    </lineage>
</organism>
<dbReference type="PANTHER" id="PTHR28626">
    <property type="entry name" value="SRR1-LIKE PROTEIN"/>
    <property type="match status" value="1"/>
</dbReference>
<dbReference type="Pfam" id="PF07985">
    <property type="entry name" value="SRR1"/>
    <property type="match status" value="1"/>
</dbReference>
<feature type="domain" description="SRR1-like" evidence="3">
    <location>
        <begin position="124"/>
        <end position="297"/>
    </location>
</feature>
<proteinExistence type="inferred from homology"/>
<dbReference type="GO" id="GO:0005737">
    <property type="term" value="C:cytoplasm"/>
    <property type="evidence" value="ECO:0007669"/>
    <property type="project" value="TreeGrafter"/>
</dbReference>
<dbReference type="PANTHER" id="PTHR28626:SF3">
    <property type="entry name" value="SRR1-LIKE PROTEIN"/>
    <property type="match status" value="1"/>
</dbReference>
<dbReference type="AlphaFoldDB" id="A0A2T9Y5H3"/>
<feature type="region of interest" description="Disordered" evidence="2">
    <location>
        <begin position="15"/>
        <end position="34"/>
    </location>
</feature>
<evidence type="ECO:0000313" key="4">
    <source>
        <dbReference type="EMBL" id="PVU87591.1"/>
    </source>
</evidence>
<accession>A0A2T9Y5H3</accession>
<evidence type="ECO:0000259" key="3">
    <source>
        <dbReference type="Pfam" id="PF07985"/>
    </source>
</evidence>
<dbReference type="EMBL" id="MBFR01000476">
    <property type="protein sequence ID" value="PVU87591.1"/>
    <property type="molecule type" value="Genomic_DNA"/>
</dbReference>
<protein>
    <recommendedName>
        <fullName evidence="3">SRR1-like domain-containing protein</fullName>
    </recommendedName>
</protein>
<name>A0A2T9Y5H3_9FUNG</name>